<dbReference type="GO" id="GO:0008726">
    <property type="term" value="F:alkanesulfonate monooxygenase activity"/>
    <property type="evidence" value="ECO:0007669"/>
    <property type="project" value="TreeGrafter"/>
</dbReference>
<dbReference type="Gene3D" id="3.20.20.30">
    <property type="entry name" value="Luciferase-like domain"/>
    <property type="match status" value="1"/>
</dbReference>
<dbReference type="CDD" id="cd01097">
    <property type="entry name" value="Tetrahydromethanopterin_reductase"/>
    <property type="match status" value="1"/>
</dbReference>
<proteinExistence type="predicted"/>
<organism evidence="6 7">
    <name type="scientific">Agromyces protaetiae</name>
    <dbReference type="NCBI Taxonomy" id="2509455"/>
    <lineage>
        <taxon>Bacteria</taxon>
        <taxon>Bacillati</taxon>
        <taxon>Actinomycetota</taxon>
        <taxon>Actinomycetes</taxon>
        <taxon>Micrococcales</taxon>
        <taxon>Microbacteriaceae</taxon>
        <taxon>Agromyces</taxon>
    </lineage>
</organism>
<gene>
    <name evidence="6" type="ORF">ET445_02740</name>
</gene>
<dbReference type="InterPro" id="IPR036661">
    <property type="entry name" value="Luciferase-like_sf"/>
</dbReference>
<protein>
    <submittedName>
        <fullName evidence="6">LLM class F420-dependent oxidoreductase</fullName>
    </submittedName>
</protein>
<feature type="domain" description="Luciferase-like" evidence="5">
    <location>
        <begin position="7"/>
        <end position="235"/>
    </location>
</feature>
<dbReference type="RefSeq" id="WP_129188618.1">
    <property type="nucleotide sequence ID" value="NZ_CP035491.1"/>
</dbReference>
<keyword evidence="3" id="KW-0560">Oxidoreductase</keyword>
<evidence type="ECO:0000256" key="3">
    <source>
        <dbReference type="ARBA" id="ARBA00023002"/>
    </source>
</evidence>
<keyword evidence="1" id="KW-0285">Flavoprotein</keyword>
<sequence length="272" mass="30626">MRLETPVRIGVQVQPQHAEYSAIRDTVLRLEDLGADIVFNWDHFFPLYGERDGLHFEAWTMLGAWAEQTERIEFGTLVNCNSYRNADLQADMARTIDHISAKNGGEGRFVFGTGAGWFERDYDEYGYEFGTPGTRIKALAGALPRIRERWAKLNPAPTREIPIMIGGKGEQKTLRIVAEHADIWHSFVQPDEIAHKVDVIRRWADEVGRDVSSLTISNELGRDRDDDRAEALYAAGTRLFTVGISGPGYDLEPVKHWLAWRDAKNALAASAA</sequence>
<evidence type="ECO:0000256" key="4">
    <source>
        <dbReference type="ARBA" id="ARBA00023033"/>
    </source>
</evidence>
<evidence type="ECO:0000256" key="1">
    <source>
        <dbReference type="ARBA" id="ARBA00022630"/>
    </source>
</evidence>
<keyword evidence="2" id="KW-0288">FMN</keyword>
<dbReference type="KEGG" id="agf:ET445_02740"/>
<dbReference type="InterPro" id="IPR050172">
    <property type="entry name" value="SsuD_RutA_monooxygenase"/>
</dbReference>
<dbReference type="InterPro" id="IPR011251">
    <property type="entry name" value="Luciferase-like_dom"/>
</dbReference>
<dbReference type="NCBIfam" id="TIGR03856">
    <property type="entry name" value="F420_MSMEG_2906"/>
    <property type="match status" value="1"/>
</dbReference>
<evidence type="ECO:0000313" key="7">
    <source>
        <dbReference type="Proteomes" id="UP000291259"/>
    </source>
</evidence>
<dbReference type="PANTHER" id="PTHR42847:SF8">
    <property type="entry name" value="CONSERVED PROTEIN"/>
    <property type="match status" value="1"/>
</dbReference>
<dbReference type="OrthoDB" id="143323at2"/>
<dbReference type="AlphaFoldDB" id="A0A4P6FF95"/>
<dbReference type="GO" id="GO:0046306">
    <property type="term" value="P:alkanesulfonate catabolic process"/>
    <property type="evidence" value="ECO:0007669"/>
    <property type="project" value="TreeGrafter"/>
</dbReference>
<evidence type="ECO:0000259" key="5">
    <source>
        <dbReference type="Pfam" id="PF00296"/>
    </source>
</evidence>
<keyword evidence="7" id="KW-1185">Reference proteome</keyword>
<dbReference type="PANTHER" id="PTHR42847">
    <property type="entry name" value="ALKANESULFONATE MONOOXYGENASE"/>
    <property type="match status" value="1"/>
</dbReference>
<evidence type="ECO:0000256" key="2">
    <source>
        <dbReference type="ARBA" id="ARBA00022643"/>
    </source>
</evidence>
<keyword evidence="4" id="KW-0503">Monooxygenase</keyword>
<dbReference type="Pfam" id="PF00296">
    <property type="entry name" value="Bac_luciferase"/>
    <property type="match status" value="1"/>
</dbReference>
<dbReference type="EMBL" id="CP035491">
    <property type="protein sequence ID" value="QAY72417.1"/>
    <property type="molecule type" value="Genomic_DNA"/>
</dbReference>
<evidence type="ECO:0000313" key="6">
    <source>
        <dbReference type="EMBL" id="QAY72417.1"/>
    </source>
</evidence>
<name>A0A4P6FF95_9MICO</name>
<dbReference type="InterPro" id="IPR022480">
    <property type="entry name" value="F420_MSMEG2906"/>
</dbReference>
<dbReference type="SUPFAM" id="SSF51679">
    <property type="entry name" value="Bacterial luciferase-like"/>
    <property type="match status" value="1"/>
</dbReference>
<dbReference type="Proteomes" id="UP000291259">
    <property type="component" value="Chromosome"/>
</dbReference>
<reference evidence="6 7" key="1">
    <citation type="submission" date="2019-01" db="EMBL/GenBank/DDBJ databases">
        <title>Genome sequencing of strain FW100M-8.</title>
        <authorList>
            <person name="Heo J."/>
            <person name="Kim S.-J."/>
            <person name="Kim J.-S."/>
            <person name="Hong S.-B."/>
            <person name="Kwon S.-W."/>
        </authorList>
    </citation>
    <scope>NUCLEOTIDE SEQUENCE [LARGE SCALE GENOMIC DNA]</scope>
    <source>
        <strain evidence="6 7">FW100M-8</strain>
    </source>
</reference>
<accession>A0A4P6FF95</accession>